<feature type="compositionally biased region" description="Low complexity" evidence="1">
    <location>
        <begin position="35"/>
        <end position="44"/>
    </location>
</feature>
<evidence type="ECO:0000313" key="3">
    <source>
        <dbReference type="Proteomes" id="UP000005640"/>
    </source>
</evidence>
<dbReference type="EMBL" id="AC025972">
    <property type="status" value="NOT_ANNOTATED_CDS"/>
    <property type="molecule type" value="Genomic_DNA"/>
</dbReference>
<dbReference type="OpenTargets" id="ENSG00000185238"/>
<dbReference type="ExpressionAtlas" id="E9PRB4">
    <property type="expression patterns" value="baseline and differential"/>
</dbReference>
<evidence type="ECO:0000256" key="1">
    <source>
        <dbReference type="SAM" id="MobiDB-lite"/>
    </source>
</evidence>
<accession>E9PRB4</accession>
<dbReference type="Ensembl" id="ENST00000526583.1">
    <property type="protein sequence ID" value="ENSP00000434260.1"/>
    <property type="gene ID" value="ENSG00000185238.14"/>
</dbReference>
<dbReference type="VEuPathDB" id="HostDB:ENSG00000185238"/>
<reference evidence="2" key="5">
    <citation type="submission" date="2025-09" db="UniProtKB">
        <authorList>
            <consortium name="Ensembl"/>
        </authorList>
    </citation>
    <scope>IDENTIFICATION</scope>
</reference>
<reference evidence="2 3" key="2">
    <citation type="journal article" date="2004" name="Nature">
        <title>Finishing the euchromatic sequence of the human genome.</title>
        <authorList>
            <consortium name="International Human Genome Sequencing Consortium"/>
        </authorList>
    </citation>
    <scope>NUCLEOTIDE SEQUENCE [LARGE SCALE GENOMIC DNA]</scope>
</reference>
<dbReference type="GeneTree" id="ENSGT00940000156825"/>
<sequence length="54" mass="5283">MCSLASGATGGYPGPSAPGSSSPRPRRCGAGGRPSGTRARAGWGARRDHEGGAE</sequence>
<dbReference type="ChiTaRS" id="PRMT3">
    <property type="organism name" value="human"/>
</dbReference>
<reference evidence="2 3" key="1">
    <citation type="journal article" date="2001" name="Nature">
        <title>Initial sequencing and analysis of the human genome.</title>
        <authorList>
            <consortium name="International Human Genome Sequencing Consortium"/>
            <person name="Lander E.S."/>
            <person name="Linton L.M."/>
            <person name="Birren B."/>
            <person name="Nusbaum C."/>
            <person name="Zody M.C."/>
            <person name="Baldwin J."/>
            <person name="Devon K."/>
            <person name="Dewar K."/>
            <person name="Doyle M."/>
            <person name="FitzHugh W."/>
            <person name="Funke R."/>
            <person name="Gage D."/>
            <person name="Harris K."/>
            <person name="Heaford A."/>
            <person name="Howland J."/>
            <person name="Kann L."/>
            <person name="Lehoczky J."/>
            <person name="LeVine R."/>
            <person name="McEwan P."/>
            <person name="McKernan K."/>
            <person name="Meldrim J."/>
            <person name="Mesirov J.P."/>
            <person name="Miranda C."/>
            <person name="Morris W."/>
            <person name="Naylor J."/>
            <person name="Raymond C."/>
            <person name="Rosetti M."/>
            <person name="Santos R."/>
            <person name="Sheridan A."/>
            <person name="Sougnez C."/>
            <person name="Stange-Thomann N."/>
            <person name="Stojanovic N."/>
            <person name="Subramanian A."/>
            <person name="Wyman D."/>
            <person name="Rogers J."/>
            <person name="Sulston J."/>
            <person name="Ainscough R."/>
            <person name="Beck S."/>
            <person name="Bentley D."/>
            <person name="Burton J."/>
            <person name="Clee C."/>
            <person name="Carter N."/>
            <person name="Coulson A."/>
            <person name="Deadman R."/>
            <person name="Deloukas P."/>
            <person name="Dunham A."/>
            <person name="Dunham I."/>
            <person name="Durbin R."/>
            <person name="French L."/>
            <person name="Grafham D."/>
            <person name="Gregory S."/>
            <person name="Hubbard T."/>
            <person name="Humphray S."/>
            <person name="Hunt A."/>
            <person name="Jones M."/>
            <person name="Lloyd C."/>
            <person name="McMurray A."/>
            <person name="Matthews L."/>
            <person name="Mercer S."/>
            <person name="Milne S."/>
            <person name="Mullikin J.C."/>
            <person name="Mungall A."/>
            <person name="Plumb R."/>
            <person name="Ross M."/>
            <person name="Shownkeen R."/>
            <person name="Sims S."/>
            <person name="Waterston R.H."/>
            <person name="Wilson R.K."/>
            <person name="Hillier L.W."/>
            <person name="McPherson J.D."/>
            <person name="Marra M.A."/>
            <person name="Mardis E.R."/>
            <person name="Fulton L.A."/>
            <person name="Chinwalla A.T."/>
            <person name="Pepin K.H."/>
            <person name="Gish W.R."/>
            <person name="Chissoe S.L."/>
            <person name="Wendl M.C."/>
            <person name="Delehaunty K.D."/>
            <person name="Miner T.L."/>
            <person name="Delehaunty A."/>
            <person name="Kramer J.B."/>
            <person name="Cook L.L."/>
            <person name="Fulton R.S."/>
            <person name="Johnson D.L."/>
            <person name="Minx P.J."/>
            <person name="Clifton S.W."/>
            <person name="Hawkins T."/>
            <person name="Branscomb E."/>
            <person name="Predki P."/>
            <person name="Richardson P."/>
            <person name="Wenning S."/>
            <person name="Slezak T."/>
            <person name="Doggett N."/>
            <person name="Cheng J.F."/>
            <person name="Olsen A."/>
            <person name="Lucas S."/>
            <person name="Elkin C."/>
            <person name="Uberbacher E."/>
            <person name="Frazier M."/>
            <person name="Gibbs R.A."/>
            <person name="Muzny D.M."/>
            <person name="Scherer S.E."/>
            <person name="Bouck J.B."/>
            <person name="Sodergren E.J."/>
            <person name="Worley K.C."/>
            <person name="Rives C.M."/>
            <person name="Gorrell J.H."/>
            <person name="Metzker M.L."/>
            <person name="Naylor S.L."/>
            <person name="Kucherlapati R.S."/>
            <person name="Nelson D.L."/>
            <person name="Weinstock G.M."/>
            <person name="Sakaki Y."/>
            <person name="Fujiyama A."/>
            <person name="Hattori M."/>
            <person name="Yada T."/>
            <person name="Toyoda A."/>
            <person name="Itoh T."/>
            <person name="Kawagoe C."/>
            <person name="Watanabe H."/>
            <person name="Totoki Y."/>
            <person name="Taylor T."/>
            <person name="Weissenbach J."/>
            <person name="Heilig R."/>
            <person name="Saurin W."/>
            <person name="Artiguenave F."/>
            <person name="Brottier P."/>
            <person name="Bruls T."/>
            <person name="Pelletier E."/>
            <person name="Robert C."/>
            <person name="Wincker P."/>
            <person name="Smith D.R."/>
            <person name="Doucette-Stamm L."/>
            <person name="Rubenfield M."/>
            <person name="Weinstock K."/>
            <person name="Lee H.M."/>
            <person name="Dubois J."/>
            <person name="Rosenthal A."/>
            <person name="Platzer M."/>
            <person name="Nyakatura G."/>
            <person name="Taudien S."/>
            <person name="Rump A."/>
            <person name="Yang H."/>
            <person name="Yu J."/>
            <person name="Wang J."/>
            <person name="Huang G."/>
            <person name="Gu J."/>
            <person name="Hood L."/>
            <person name="Rowen L."/>
            <person name="Madan A."/>
            <person name="Qin S."/>
            <person name="Davis R.W."/>
            <person name="Federspiel N.A."/>
            <person name="Abola A.P."/>
            <person name="Proctor M.J."/>
            <person name="Myers R.M."/>
            <person name="Schmutz J."/>
            <person name="Dickson M."/>
            <person name="Grimwood J."/>
            <person name="Cox D.R."/>
            <person name="Olson M.V."/>
            <person name="Kaul R."/>
            <person name="Raymond C."/>
            <person name="Shimizu N."/>
            <person name="Kawasaki K."/>
            <person name="Minoshima S."/>
            <person name="Evans G.A."/>
            <person name="Athanasiou M."/>
            <person name="Schultz R."/>
            <person name="Roe B.A."/>
            <person name="Chen F."/>
            <person name="Pan H."/>
            <person name="Ramser J."/>
            <person name="Lehrach H."/>
            <person name="Reinhardt R."/>
            <person name="McCombie W.R."/>
            <person name="de la Bastide M."/>
            <person name="Dedhia N."/>
            <person name="Blocker H."/>
            <person name="Hornischer K."/>
            <person name="Nordsiek G."/>
            <person name="Agarwala R."/>
            <person name="Aravind L."/>
            <person name="Bailey J.A."/>
            <person name="Bateman A."/>
            <person name="Batzoglou S."/>
            <person name="Birney E."/>
            <person name="Bork P."/>
            <person name="Brown D.G."/>
            <person name="Burge C.B."/>
            <person name="Cerutti L."/>
            <person name="Chen H.C."/>
            <person name="Church D."/>
            <person name="Clamp M."/>
            <person name="Copley R.R."/>
            <person name="Doerks T."/>
            <person name="Eddy S.R."/>
            <person name="Eichler E.E."/>
            <person name="Furey T.S."/>
            <person name="Galagan J."/>
            <person name="Gilbert J.G."/>
            <person name="Harmon C."/>
            <person name="Hayashizaki Y."/>
            <person name="Haussler D."/>
            <person name="Hermjakob H."/>
            <person name="Hokamp K."/>
            <person name="Jang W."/>
            <person name="Johnson L.S."/>
            <person name="Jones T.A."/>
            <person name="Kasif S."/>
            <person name="Kaspryzk A."/>
            <person name="Kennedy S."/>
            <person name="Kent W.J."/>
            <person name="Kitts P."/>
            <person name="Koonin E.V."/>
            <person name="Korf I."/>
            <person name="Kulp D."/>
            <person name="Lancet D."/>
            <person name="Lowe T.M."/>
            <person name="McLysaght A."/>
            <person name="Mikkelsen T."/>
            <person name="Moran J.V."/>
            <person name="Mulder N."/>
            <person name="Pollara V.J."/>
            <person name="Ponting C.P."/>
            <person name="Schuler G."/>
            <person name="Schultz J."/>
            <person name="Slater G."/>
            <person name="Smit A.F."/>
            <person name="Stupka E."/>
            <person name="Szustakowski J."/>
            <person name="Thierry-Mieg D."/>
            <person name="Thierry-Mieg J."/>
            <person name="Wagner L."/>
            <person name="Wallis J."/>
            <person name="Wheeler R."/>
            <person name="Williams A."/>
            <person name="Wolf Y.I."/>
            <person name="Wolfe K.H."/>
            <person name="Yang S.P."/>
            <person name="Yeh R.F."/>
            <person name="Collins F."/>
            <person name="Guyer M.S."/>
            <person name="Peterson J."/>
            <person name="Felsenfeld A."/>
            <person name="Wetterstrand K.A."/>
            <person name="Patrinos A."/>
            <person name="Morgan M.J."/>
            <person name="de Jong P."/>
            <person name="Catanese J.J."/>
            <person name="Osoegawa K."/>
            <person name="Shizuya H."/>
            <person name="Choi S."/>
            <person name="Chen Y.J."/>
        </authorList>
    </citation>
    <scope>NUCLEOTIDE SEQUENCE [LARGE SCALE GENOMIC DNA]</scope>
</reference>
<gene>
    <name evidence="2" type="primary">PRMT3</name>
</gene>
<keyword evidence="3" id="KW-1185">Reference proteome</keyword>
<feature type="region of interest" description="Disordered" evidence="1">
    <location>
        <begin position="1"/>
        <end position="54"/>
    </location>
</feature>
<proteinExistence type="predicted"/>
<reference evidence="2" key="4">
    <citation type="submission" date="2025-08" db="UniProtKB">
        <authorList>
            <consortium name="Ensembl"/>
        </authorList>
    </citation>
    <scope>IDENTIFICATION</scope>
</reference>
<name>E9PRB4_HUMAN</name>
<dbReference type="HOGENOM" id="CLU_3049656_0_0_1"/>
<dbReference type="HGNC" id="HGNC:30163">
    <property type="gene designation" value="PRMT3"/>
</dbReference>
<dbReference type="EMBL" id="KF459543">
    <property type="status" value="NOT_ANNOTATED_CDS"/>
    <property type="molecule type" value="Genomic_DNA"/>
</dbReference>
<organism evidence="2 3">
    <name type="scientific">Homo sapiens</name>
    <name type="common">Human</name>
    <dbReference type="NCBI Taxonomy" id="9606"/>
    <lineage>
        <taxon>Eukaryota</taxon>
        <taxon>Metazoa</taxon>
        <taxon>Chordata</taxon>
        <taxon>Craniata</taxon>
        <taxon>Vertebrata</taxon>
        <taxon>Euteleostomi</taxon>
        <taxon>Mammalia</taxon>
        <taxon>Eutheria</taxon>
        <taxon>Euarchontoglires</taxon>
        <taxon>Primates</taxon>
        <taxon>Haplorrhini</taxon>
        <taxon>Catarrhini</taxon>
        <taxon>Hominidae</taxon>
        <taxon>Homo</taxon>
    </lineage>
</organism>
<dbReference type="Proteomes" id="UP000005640">
    <property type="component" value="Chromosome 11"/>
</dbReference>
<dbReference type="Bgee" id="ENSG00000185238">
    <property type="expression patterns" value="Expressed in ventricular zone and 189 other cell types or tissues"/>
</dbReference>
<dbReference type="UCSC" id="uc057zuv.1">
    <property type="organism name" value="human"/>
</dbReference>
<dbReference type="OrthoDB" id="7848332at2759"/>
<evidence type="ECO:0000313" key="2">
    <source>
        <dbReference type="Ensembl" id="ENSP00000434260.1"/>
    </source>
</evidence>
<dbReference type="EMBL" id="KC877394">
    <property type="status" value="NOT_ANNOTATED_CDS"/>
    <property type="molecule type" value="Genomic_DNA"/>
</dbReference>
<feature type="compositionally biased region" description="Basic and acidic residues" evidence="1">
    <location>
        <begin position="45"/>
        <end position="54"/>
    </location>
</feature>
<reference evidence="2 3" key="3">
    <citation type="journal article" date="2006" name="Nature">
        <title>Human chromosome 11 DNA sequence and analysis including novel gene identification.</title>
        <authorList>
            <person name="Taylor T.D."/>
            <person name="Noguchi H."/>
            <person name="Totoki Y."/>
            <person name="Toyoda A."/>
            <person name="Kuroki Y."/>
            <person name="Dewar K."/>
            <person name="Lloyd C."/>
            <person name="Itoh T."/>
            <person name="Takeda T."/>
            <person name="Kim D.W."/>
            <person name="She X."/>
            <person name="Barlow K.F."/>
            <person name="Bloom T."/>
            <person name="Bruford E."/>
            <person name="Chang J.L."/>
            <person name="Cuomo C.A."/>
            <person name="Eichler E."/>
            <person name="FitzGerald M.G."/>
            <person name="Jaffe D.B."/>
            <person name="LaButti K."/>
            <person name="Nicol R."/>
            <person name="Park H.S."/>
            <person name="Seaman C."/>
            <person name="Sougnez C."/>
            <person name="Yang X."/>
            <person name="Zimmer A.R."/>
            <person name="Zody M.C."/>
            <person name="Birren B.W."/>
            <person name="Nusbaum C."/>
            <person name="Fujiyama A."/>
            <person name="Hattori M."/>
            <person name="Rogers J."/>
            <person name="Lander E.S."/>
            <person name="Sakaki Y."/>
        </authorList>
    </citation>
    <scope>NUCLEOTIDE SEQUENCE [LARGE SCALE GENOMIC DNA]</scope>
</reference>
<protein>
    <submittedName>
        <fullName evidence="2">Protein arginine methyltransferase 3</fullName>
    </submittedName>
</protein>
<dbReference type="EMBL" id="KC877396">
    <property type="status" value="NOT_ANNOTATED_CDS"/>
    <property type="molecule type" value="Genomic_DNA"/>
</dbReference>
<dbReference type="Ensembl" id="ENST00000526583.1">
    <property type="protein sequence ID" value="ENSP00000434260.1"/>
    <property type="gene ID" value="ENSG00000185238.13"/>
</dbReference>
<dbReference type="AlphaFoldDB" id="E9PRB4"/>
<dbReference type="EMBL" id="AC108005">
    <property type="status" value="NOT_ANNOTATED_CDS"/>
    <property type="molecule type" value="Genomic_DNA"/>
</dbReference>